<dbReference type="Proteomes" id="UP000660861">
    <property type="component" value="Unassembled WGS sequence"/>
</dbReference>
<dbReference type="InterPro" id="IPR011330">
    <property type="entry name" value="Glyco_hydro/deAcase_b/a-brl"/>
</dbReference>
<name>A0A926EE14_9FIRM</name>
<dbReference type="PANTHER" id="PTHR34216:SF3">
    <property type="entry name" value="POLY-BETA-1,6-N-ACETYL-D-GLUCOSAMINE N-DEACETYLASE"/>
    <property type="match status" value="1"/>
</dbReference>
<evidence type="ECO:0000256" key="1">
    <source>
        <dbReference type="ARBA" id="ARBA00004613"/>
    </source>
</evidence>
<dbReference type="InterPro" id="IPR002509">
    <property type="entry name" value="NODB_dom"/>
</dbReference>
<dbReference type="Gene3D" id="3.20.20.370">
    <property type="entry name" value="Glycoside hydrolase/deacetylase"/>
    <property type="match status" value="1"/>
</dbReference>
<evidence type="ECO:0000313" key="7">
    <source>
        <dbReference type="Proteomes" id="UP000660861"/>
    </source>
</evidence>
<protein>
    <submittedName>
        <fullName evidence="6">Polysaccharide deacetylase family protein</fullName>
    </submittedName>
</protein>
<dbReference type="EMBL" id="JACRTC010000003">
    <property type="protein sequence ID" value="MBC8570474.1"/>
    <property type="molecule type" value="Genomic_DNA"/>
</dbReference>
<feature type="domain" description="NodB homology" evidence="5">
    <location>
        <begin position="123"/>
        <end position="317"/>
    </location>
</feature>
<gene>
    <name evidence="6" type="ORF">H8709_06470</name>
</gene>
<keyword evidence="7" id="KW-1185">Reference proteome</keyword>
<dbReference type="CDD" id="cd10969">
    <property type="entry name" value="CE4_Ecf1_like_5s"/>
    <property type="match status" value="1"/>
</dbReference>
<evidence type="ECO:0000259" key="5">
    <source>
        <dbReference type="PROSITE" id="PS51677"/>
    </source>
</evidence>
<sequence>MIFPKVFKLNRRVLAAALISVLALSSLGVLAANRSGPAVSAAEPSQPETALGEKTEEKSEQAVEVPILMYHHILKHGKQLGAYTITPDEFEKDLQYIRENGYTTIKTDDLVNYVYHGVPLPEKPIMITFDDGYYSNYVYAYPLLQKYGMKAVISIIGKYTDLYSERGDLHINYSHLNWDQLSSMEHMGTIDIQNHTYNLHTTDKGRKGCKKNWGENAEEYKKMFREDVQKLSDQMMKEMNKDDTFFAYPFGYYCKEAEEVLKDMGFLGTFSSESGLNYITQDPQCLFHLKRNNRVHNLNTKDFFEKIMKYRKKDAGK</sequence>
<dbReference type="GO" id="GO:0005576">
    <property type="term" value="C:extracellular region"/>
    <property type="evidence" value="ECO:0007669"/>
    <property type="project" value="UniProtKB-SubCell"/>
</dbReference>
<reference evidence="6" key="1">
    <citation type="submission" date="2020-08" db="EMBL/GenBank/DDBJ databases">
        <title>Genome public.</title>
        <authorList>
            <person name="Liu C."/>
            <person name="Sun Q."/>
        </authorList>
    </citation>
    <scope>NUCLEOTIDE SEQUENCE</scope>
    <source>
        <strain evidence="6">NSJ-54</strain>
    </source>
</reference>
<evidence type="ECO:0000313" key="6">
    <source>
        <dbReference type="EMBL" id="MBC8570474.1"/>
    </source>
</evidence>
<dbReference type="GO" id="GO:0005975">
    <property type="term" value="P:carbohydrate metabolic process"/>
    <property type="evidence" value="ECO:0007669"/>
    <property type="project" value="InterPro"/>
</dbReference>
<dbReference type="SUPFAM" id="SSF88713">
    <property type="entry name" value="Glycoside hydrolase/deacetylase"/>
    <property type="match status" value="1"/>
</dbReference>
<evidence type="ECO:0000256" key="3">
    <source>
        <dbReference type="SAM" id="MobiDB-lite"/>
    </source>
</evidence>
<feature type="signal peptide" evidence="4">
    <location>
        <begin position="1"/>
        <end position="31"/>
    </location>
</feature>
<comment type="subcellular location">
    <subcellularLocation>
        <location evidence="1">Secreted</location>
    </subcellularLocation>
</comment>
<dbReference type="GO" id="GO:0016810">
    <property type="term" value="F:hydrolase activity, acting on carbon-nitrogen (but not peptide) bonds"/>
    <property type="evidence" value="ECO:0007669"/>
    <property type="project" value="InterPro"/>
</dbReference>
<dbReference type="PANTHER" id="PTHR34216">
    <property type="match status" value="1"/>
</dbReference>
<dbReference type="PROSITE" id="PS51677">
    <property type="entry name" value="NODB"/>
    <property type="match status" value="1"/>
</dbReference>
<comment type="caution">
    <text evidence="6">The sequence shown here is derived from an EMBL/GenBank/DDBJ whole genome shotgun (WGS) entry which is preliminary data.</text>
</comment>
<feature type="region of interest" description="Disordered" evidence="3">
    <location>
        <begin position="38"/>
        <end position="58"/>
    </location>
</feature>
<dbReference type="RefSeq" id="WP_262397564.1">
    <property type="nucleotide sequence ID" value="NZ_JACRTC010000003.1"/>
</dbReference>
<evidence type="ECO:0000256" key="2">
    <source>
        <dbReference type="ARBA" id="ARBA00022729"/>
    </source>
</evidence>
<dbReference type="InterPro" id="IPR051398">
    <property type="entry name" value="Polysacch_Deacetylase"/>
</dbReference>
<feature type="chain" id="PRO_5037288540" evidence="4">
    <location>
        <begin position="32"/>
        <end position="317"/>
    </location>
</feature>
<accession>A0A926EE14</accession>
<dbReference type="AlphaFoldDB" id="A0A926EE14"/>
<organism evidence="6 7">
    <name type="scientific">Zongyangia hominis</name>
    <dbReference type="NCBI Taxonomy" id="2763677"/>
    <lineage>
        <taxon>Bacteria</taxon>
        <taxon>Bacillati</taxon>
        <taxon>Bacillota</taxon>
        <taxon>Clostridia</taxon>
        <taxon>Eubacteriales</taxon>
        <taxon>Oscillospiraceae</taxon>
        <taxon>Zongyangia</taxon>
    </lineage>
</organism>
<keyword evidence="2 4" id="KW-0732">Signal</keyword>
<proteinExistence type="predicted"/>
<evidence type="ECO:0000256" key="4">
    <source>
        <dbReference type="SAM" id="SignalP"/>
    </source>
</evidence>
<dbReference type="Pfam" id="PF01522">
    <property type="entry name" value="Polysacc_deac_1"/>
    <property type="match status" value="1"/>
</dbReference>